<dbReference type="Pfam" id="PF20516">
    <property type="entry name" value="PDDEXK_12"/>
    <property type="match status" value="1"/>
</dbReference>
<feature type="domain" description="PD-(D/E)XK nuclease-like" evidence="2">
    <location>
        <begin position="141"/>
        <end position="280"/>
    </location>
</feature>
<dbReference type="AlphaFoldDB" id="A0A437A7L3"/>
<dbReference type="EMBL" id="SAEB01000006">
    <property type="protein sequence ID" value="RVD87151.1"/>
    <property type="molecule type" value="Genomic_DNA"/>
</dbReference>
<dbReference type="VEuPathDB" id="FungiDB:DFL_005394"/>
<name>A0A437A7L3_ARTFL</name>
<evidence type="ECO:0000313" key="4">
    <source>
        <dbReference type="Proteomes" id="UP000283090"/>
    </source>
</evidence>
<protein>
    <recommendedName>
        <fullName evidence="2">PD-(D/E)XK nuclease-like domain-containing protein</fullName>
    </recommendedName>
</protein>
<evidence type="ECO:0000256" key="1">
    <source>
        <dbReference type="SAM" id="MobiDB-lite"/>
    </source>
</evidence>
<dbReference type="Proteomes" id="UP000283090">
    <property type="component" value="Unassembled WGS sequence"/>
</dbReference>
<feature type="compositionally biased region" description="Low complexity" evidence="1">
    <location>
        <begin position="28"/>
        <end position="41"/>
    </location>
</feature>
<accession>A0A437A7L3</accession>
<dbReference type="InterPro" id="IPR046797">
    <property type="entry name" value="PDDEXK_12"/>
</dbReference>
<feature type="region of interest" description="Disordered" evidence="1">
    <location>
        <begin position="1"/>
        <end position="41"/>
    </location>
</feature>
<sequence>MQVDNDQTPRAKRRHPIELSSRNDDVLSPSNSISGSSTSTSFSINLQHTQSSKLNPRAISRQLTLSQPSIVLQGQYYSGGGKRKPYPGVIDTIKGSTAPLGKAVVLPADGRTKIHEAILEGPNSDADGDELHGIEVVNAVSKAFQPHLVPKPSALSNSSIQSCRADYILTFREKTSTFYEFFHRIRRPDPPFQLSPINDELNRDSVLGCVIEVKPESKGYLEALMRLTITSFATMERLRLNGPASGSASAIDGSWLEQQLPFPSISVVGSNWDIHWMYWESENSLDWFDGFIRGNICVG</sequence>
<comment type="caution">
    <text evidence="3">The sequence shown here is derived from an EMBL/GenBank/DDBJ whole genome shotgun (WGS) entry which is preliminary data.</text>
</comment>
<evidence type="ECO:0000313" key="3">
    <source>
        <dbReference type="EMBL" id="RVD87151.1"/>
    </source>
</evidence>
<evidence type="ECO:0000259" key="2">
    <source>
        <dbReference type="Pfam" id="PF20516"/>
    </source>
</evidence>
<proteinExistence type="predicted"/>
<dbReference type="RefSeq" id="XP_067492695.1">
    <property type="nucleotide sequence ID" value="XM_067634647.1"/>
</dbReference>
<keyword evidence="4" id="KW-1185">Reference proteome</keyword>
<reference evidence="3 4" key="1">
    <citation type="submission" date="2019-01" db="EMBL/GenBank/DDBJ databases">
        <title>Intercellular communication is required for trap formation in the nematode-trapping fungus Duddingtonia flagrans.</title>
        <authorList>
            <person name="Youssar L."/>
            <person name="Wernet V."/>
            <person name="Hensel N."/>
            <person name="Hildebrandt H.-G."/>
            <person name="Fischer R."/>
        </authorList>
    </citation>
    <scope>NUCLEOTIDE SEQUENCE [LARGE SCALE GENOMIC DNA]</scope>
    <source>
        <strain evidence="3 4">CBS H-5679</strain>
    </source>
</reference>
<dbReference type="GeneID" id="93587705"/>
<gene>
    <name evidence="3" type="ORF">DFL_005394</name>
</gene>
<organism evidence="3 4">
    <name type="scientific">Arthrobotrys flagrans</name>
    <name type="common">Nematode-trapping fungus</name>
    <name type="synonym">Trichothecium flagrans</name>
    <dbReference type="NCBI Taxonomy" id="97331"/>
    <lineage>
        <taxon>Eukaryota</taxon>
        <taxon>Fungi</taxon>
        <taxon>Dikarya</taxon>
        <taxon>Ascomycota</taxon>
        <taxon>Pezizomycotina</taxon>
        <taxon>Orbiliomycetes</taxon>
        <taxon>Orbiliales</taxon>
        <taxon>Orbiliaceae</taxon>
        <taxon>Arthrobotrys</taxon>
    </lineage>
</organism>